<reference evidence="2 3" key="1">
    <citation type="submission" date="2016-11" db="EMBL/GenBank/DDBJ databases">
        <title>Rahnella oryzae sp. nov., isolated from rice root.</title>
        <authorList>
            <person name="Zhang X.-X."/>
            <person name="Zhang J."/>
        </authorList>
    </citation>
    <scope>NUCLEOTIDE SEQUENCE [LARGE SCALE GENOMIC DNA]</scope>
    <source>
        <strain evidence="2 3">J11-6</strain>
    </source>
</reference>
<sequence>MEQNMQWQRGVFHISTDKSELDLVFTHAFLTTSSWAKGISSATVCLSIENSLCFGLYHSHQQIGFARLVTDYATFGYLCDVFVTPEFERQGLARWLMECSLEHPVLQRLRRIMLVTNSAPWLYQKVGYQPINEENFAWHIVRPDIYQRQ</sequence>
<dbReference type="STRING" id="2034155.BMI79_00600"/>
<protein>
    <submittedName>
        <fullName evidence="2">N-acetyltransferase</fullName>
    </submittedName>
</protein>
<gene>
    <name evidence="2" type="ORF">BMI79_00600</name>
</gene>
<dbReference type="Proteomes" id="UP000216021">
    <property type="component" value="Unassembled WGS sequence"/>
</dbReference>
<dbReference type="SUPFAM" id="SSF55729">
    <property type="entry name" value="Acyl-CoA N-acyltransferases (Nat)"/>
    <property type="match status" value="1"/>
</dbReference>
<dbReference type="OrthoDB" id="3216107at2"/>
<feature type="domain" description="N-acetyltransferase" evidence="1">
    <location>
        <begin position="12"/>
        <end position="149"/>
    </location>
</feature>
<evidence type="ECO:0000313" key="3">
    <source>
        <dbReference type="Proteomes" id="UP000216021"/>
    </source>
</evidence>
<organism evidence="2 3">
    <name type="scientific">Serratia oryzae</name>
    <dbReference type="NCBI Taxonomy" id="2034155"/>
    <lineage>
        <taxon>Bacteria</taxon>
        <taxon>Pseudomonadati</taxon>
        <taxon>Pseudomonadota</taxon>
        <taxon>Gammaproteobacteria</taxon>
        <taxon>Enterobacterales</taxon>
        <taxon>Yersiniaceae</taxon>
        <taxon>Serratia</taxon>
    </lineage>
</organism>
<dbReference type="InterPro" id="IPR016181">
    <property type="entry name" value="Acyl_CoA_acyltransferase"/>
</dbReference>
<dbReference type="RefSeq" id="WP_076939907.1">
    <property type="nucleotide sequence ID" value="NZ_MOXD01000001.1"/>
</dbReference>
<dbReference type="Gene3D" id="3.40.630.30">
    <property type="match status" value="1"/>
</dbReference>
<dbReference type="PROSITE" id="PS51186">
    <property type="entry name" value="GNAT"/>
    <property type="match status" value="1"/>
</dbReference>
<dbReference type="AlphaFoldDB" id="A0A1S8CP14"/>
<name>A0A1S8CP14_9GAMM</name>
<evidence type="ECO:0000259" key="1">
    <source>
        <dbReference type="PROSITE" id="PS51186"/>
    </source>
</evidence>
<dbReference type="GO" id="GO:0016747">
    <property type="term" value="F:acyltransferase activity, transferring groups other than amino-acyl groups"/>
    <property type="evidence" value="ECO:0007669"/>
    <property type="project" value="InterPro"/>
</dbReference>
<dbReference type="EMBL" id="MOXD01000001">
    <property type="protein sequence ID" value="OMQ26864.1"/>
    <property type="molecule type" value="Genomic_DNA"/>
</dbReference>
<dbReference type="Pfam" id="PF13508">
    <property type="entry name" value="Acetyltransf_7"/>
    <property type="match status" value="1"/>
</dbReference>
<dbReference type="PANTHER" id="PTHR43233:SF1">
    <property type="entry name" value="FAMILY N-ACETYLTRANSFERASE, PUTATIVE (AFU_ORTHOLOGUE AFUA_6G03350)-RELATED"/>
    <property type="match status" value="1"/>
</dbReference>
<keyword evidence="2" id="KW-0808">Transferase</keyword>
<proteinExistence type="predicted"/>
<comment type="caution">
    <text evidence="2">The sequence shown here is derived from an EMBL/GenBank/DDBJ whole genome shotgun (WGS) entry which is preliminary data.</text>
</comment>
<dbReference type="CDD" id="cd04301">
    <property type="entry name" value="NAT_SF"/>
    <property type="match status" value="1"/>
</dbReference>
<dbReference type="PANTHER" id="PTHR43233">
    <property type="entry name" value="FAMILY N-ACETYLTRANSFERASE, PUTATIVE (AFU_ORTHOLOGUE AFUA_6G03350)-RELATED"/>
    <property type="match status" value="1"/>
</dbReference>
<evidence type="ECO:0000313" key="2">
    <source>
        <dbReference type="EMBL" id="OMQ26864.1"/>
    </source>
</evidence>
<dbReference type="InterPro" id="IPR000182">
    <property type="entry name" value="GNAT_dom"/>
</dbReference>
<keyword evidence="3" id="KW-1185">Reference proteome</keyword>
<accession>A0A1S8CP14</accession>
<dbReference type="InterPro" id="IPR053144">
    <property type="entry name" value="Acetyltransferase_Butenolide"/>
</dbReference>